<reference evidence="4" key="1">
    <citation type="submission" date="2021-01" db="EMBL/GenBank/DDBJ databases">
        <title>Modified the classification status of verrucomicrobia.</title>
        <authorList>
            <person name="Feng X."/>
        </authorList>
    </citation>
    <scope>NUCLEOTIDE SEQUENCE</scope>
    <source>
        <strain evidence="4">KCTC 13126</strain>
    </source>
</reference>
<name>A0A934RUM9_9BACT</name>
<evidence type="ECO:0000256" key="1">
    <source>
        <dbReference type="ARBA" id="ARBA00022801"/>
    </source>
</evidence>
<dbReference type="EMBL" id="JAENIL010000024">
    <property type="protein sequence ID" value="MBK1877960.1"/>
    <property type="molecule type" value="Genomic_DNA"/>
</dbReference>
<feature type="domain" description="CBM-cenC" evidence="3">
    <location>
        <begin position="842"/>
        <end position="974"/>
    </location>
</feature>
<dbReference type="Pfam" id="PF02018">
    <property type="entry name" value="CBM_4_9"/>
    <property type="match status" value="4"/>
</dbReference>
<accession>A0A934RUM9</accession>
<feature type="region of interest" description="Disordered" evidence="2">
    <location>
        <begin position="452"/>
        <end position="473"/>
    </location>
</feature>
<feature type="domain" description="CBM-cenC" evidence="3">
    <location>
        <begin position="1173"/>
        <end position="1302"/>
    </location>
</feature>
<evidence type="ECO:0000313" key="5">
    <source>
        <dbReference type="Proteomes" id="UP000617628"/>
    </source>
</evidence>
<keyword evidence="1" id="KW-0378">Hydrolase</keyword>
<dbReference type="InterPro" id="IPR003305">
    <property type="entry name" value="CenC_carb-bd"/>
</dbReference>
<proteinExistence type="predicted"/>
<protein>
    <submittedName>
        <fullName evidence="4">Carbohydrate binding domain-containing protein</fullName>
    </submittedName>
</protein>
<comment type="caution">
    <text evidence="4">The sequence shown here is derived from an EMBL/GenBank/DDBJ whole genome shotgun (WGS) entry which is preliminary data.</text>
</comment>
<dbReference type="Proteomes" id="UP000617628">
    <property type="component" value="Unassembled WGS sequence"/>
</dbReference>
<feature type="domain" description="CBM-cenC" evidence="3">
    <location>
        <begin position="667"/>
        <end position="764"/>
    </location>
</feature>
<dbReference type="Gene3D" id="2.60.120.260">
    <property type="entry name" value="Galactose-binding domain-like"/>
    <property type="match status" value="6"/>
</dbReference>
<dbReference type="GO" id="GO:0016798">
    <property type="term" value="F:hydrolase activity, acting on glycosyl bonds"/>
    <property type="evidence" value="ECO:0007669"/>
    <property type="project" value="InterPro"/>
</dbReference>
<feature type="domain" description="CBM-cenC" evidence="3">
    <location>
        <begin position="1011"/>
        <end position="1141"/>
    </location>
</feature>
<dbReference type="RefSeq" id="WP_200356173.1">
    <property type="nucleotide sequence ID" value="NZ_JAENIL010000024.1"/>
</dbReference>
<organism evidence="4 5">
    <name type="scientific">Pelagicoccus mobilis</name>
    <dbReference type="NCBI Taxonomy" id="415221"/>
    <lineage>
        <taxon>Bacteria</taxon>
        <taxon>Pseudomonadati</taxon>
        <taxon>Verrucomicrobiota</taxon>
        <taxon>Opitutia</taxon>
        <taxon>Puniceicoccales</taxon>
        <taxon>Pelagicoccaceae</taxon>
        <taxon>Pelagicoccus</taxon>
    </lineage>
</organism>
<sequence length="1326" mass="147969">MIKIRNLTLTGVFAFGIFANSGSSIEFTFYSDTGDLLSTVDDQGGSIGTFAEERVRPGLPGLLRHEDRLTVEDPEWIESRSFIAYASDRAVTSSSAVAELFFDSYEGGAVLGLCNIDLKMAQGYLREENRSSVGGDGFIEFMVDRDVSFSVVGHLSTTMLDRDEVEAEILAEVTPSDWAIGGTFGEFIDYLFPEYLLYNEYHGDSSRRSRVRYTGSTEITQRIAYGPHSGGGLTYGVLKAGTKYRLRLAAIVRSNDPLKVSAEGEIWIQFGEPRGSFPPIVTKTSNEDGNSIIKNGGFESNDSSWEFDSGVDERDPSSAGNAISMLACPGIESKGAMVLWKPPYTEGAKLWQRDISLEPNTEYELRFAAYSYKGRGMWISLYQDGKPDVSYGIERQLFSLKDRWKTYRIAFKTGGSGQVIDDAVLCFGIDDPPALRYLELTYLDNIQIVPKGTPLPESDEEEEEPDSSEIPQLALGPNLIRNGDFSVGRENWITSVAGILDPIGGYFELFSGFGTDWLGLLVNAWDPDLLYYVSQSGISLKPNTDYRLVFMADATDWSPNPSIGDLSDMRVSVFKESAPGVNYGLDEHQVSLTGANMAIVQGMRVFTVEFTSSGFTEEVDDACLQFSFASGVPDHVLYLLDEVGLFEVTPVDSEPEPQEDLMPIGPNLVSNGGFEYGMSFWGYYQFPGHNGSSYPAGVYTGVDPHGRLTFKMDSSTARENMQLYQYGISLEPYCKYRLSFAARSRAGQDVRVNLTKHFSPYTNYGLRNVKVDLVDEEEDGLRLYTVDFETRGFSSRVVDARLWFSFSSEIVGDAFYEIDSVSLHKLGEKGETEPEPSDDEKNNIVEDGDFDIILGKWSFVVDGGGSARIRSPGYLGSSGYAHLYFDQYKMTNAQLFQYGLSLDPDTEYVLRFAAKSNTGNDMRVSLSKHTTPYTNYGLNRRHIDLSTGWKEFEIPFTTKGFGSSVSDARLYFWFADDVEPWDQYCIDNVCLLRADEIQEPDPEPEVKINFLGNGDFEENLSAWKFYTSGDGRSLWGDGGYDGSLGYARLEIDEKASNIQLWQEGVVLEPDTEYVLRFAAKSNSRRAVRVSLSKHTSPYTLYGLNRVRVDLSDEWTLHKVRFRTSGFNRAVSDGRLYFWLADDALAGDVYCIDDVCLAIVESQPSTGPKPDGENVLKNGEYEPDLANWYFYTSGSGRAEYSSSGYDGSSGYARVTVDSDADNVQLWQQGVPLDPYAEYELSFAAKCSSERNLKVSLSKHGSPYTGYGLNRELVELSTEWQMHKIRFTTTGFASFLNDARLFFWFADSARAGDVYSIDQVWLVKVPSD</sequence>
<evidence type="ECO:0000313" key="4">
    <source>
        <dbReference type="EMBL" id="MBK1877960.1"/>
    </source>
</evidence>
<keyword evidence="5" id="KW-1185">Reference proteome</keyword>
<dbReference type="SUPFAM" id="SSF49785">
    <property type="entry name" value="Galactose-binding domain-like"/>
    <property type="match status" value="6"/>
</dbReference>
<dbReference type="InterPro" id="IPR008979">
    <property type="entry name" value="Galactose-bd-like_sf"/>
</dbReference>
<gene>
    <name evidence="4" type="ORF">JIN87_13870</name>
</gene>
<evidence type="ECO:0000259" key="3">
    <source>
        <dbReference type="Pfam" id="PF02018"/>
    </source>
</evidence>
<evidence type="ECO:0000256" key="2">
    <source>
        <dbReference type="SAM" id="MobiDB-lite"/>
    </source>
</evidence>
<feature type="compositionally biased region" description="Acidic residues" evidence="2">
    <location>
        <begin position="457"/>
        <end position="467"/>
    </location>
</feature>